<dbReference type="EMBL" id="CM047750">
    <property type="protein sequence ID" value="KAJ0008292.1"/>
    <property type="molecule type" value="Genomic_DNA"/>
</dbReference>
<evidence type="ECO:0000313" key="1">
    <source>
        <dbReference type="EMBL" id="KAJ0008292.1"/>
    </source>
</evidence>
<gene>
    <name evidence="1" type="ORF">Pint_30478</name>
</gene>
<comment type="caution">
    <text evidence="1">The sequence shown here is derived from an EMBL/GenBank/DDBJ whole genome shotgun (WGS) entry which is preliminary data.</text>
</comment>
<sequence length="226" mass="25212">MTKVLNNARTPTITTETSVALIDIKLDDTTMHRGPRLSRCISLARINWGTLTETFPSRHQLILPFASGALIMLLLKHYNRIIQEDRVYIFLDGLDARLDNIRADVMTTHDTDGLQGAVLASKALTLTTSAHGKSAKNRNSTDGRKCSDCGNQKHTRENCFKLHGYLDWWHDLQAHTPPNLNSGIFGLALFTSHRDADCSAWLLDLGATDHMTFAASNFFSPTHQHS</sequence>
<evidence type="ECO:0000313" key="2">
    <source>
        <dbReference type="Proteomes" id="UP001163603"/>
    </source>
</evidence>
<keyword evidence="2" id="KW-1185">Reference proteome</keyword>
<proteinExistence type="predicted"/>
<organism evidence="1 2">
    <name type="scientific">Pistacia integerrima</name>
    <dbReference type="NCBI Taxonomy" id="434235"/>
    <lineage>
        <taxon>Eukaryota</taxon>
        <taxon>Viridiplantae</taxon>
        <taxon>Streptophyta</taxon>
        <taxon>Embryophyta</taxon>
        <taxon>Tracheophyta</taxon>
        <taxon>Spermatophyta</taxon>
        <taxon>Magnoliopsida</taxon>
        <taxon>eudicotyledons</taxon>
        <taxon>Gunneridae</taxon>
        <taxon>Pentapetalae</taxon>
        <taxon>rosids</taxon>
        <taxon>malvids</taxon>
        <taxon>Sapindales</taxon>
        <taxon>Anacardiaceae</taxon>
        <taxon>Pistacia</taxon>
    </lineage>
</organism>
<name>A0ACC0X3Q4_9ROSI</name>
<dbReference type="Proteomes" id="UP001163603">
    <property type="component" value="Chromosome 15"/>
</dbReference>
<accession>A0ACC0X3Q4</accession>
<reference evidence="2" key="1">
    <citation type="journal article" date="2023" name="G3 (Bethesda)">
        <title>Genome assembly and association tests identify interacting loci associated with vigor, precocity, and sex in interspecific pistachio rootstocks.</title>
        <authorList>
            <person name="Palmer W."/>
            <person name="Jacygrad E."/>
            <person name="Sagayaradj S."/>
            <person name="Cavanaugh K."/>
            <person name="Han R."/>
            <person name="Bertier L."/>
            <person name="Beede B."/>
            <person name="Kafkas S."/>
            <person name="Golino D."/>
            <person name="Preece J."/>
            <person name="Michelmore R."/>
        </authorList>
    </citation>
    <scope>NUCLEOTIDE SEQUENCE [LARGE SCALE GENOMIC DNA]</scope>
</reference>
<protein>
    <submittedName>
        <fullName evidence="1">Uncharacterized protein</fullName>
    </submittedName>
</protein>